<dbReference type="GO" id="GO:0033179">
    <property type="term" value="C:proton-transporting V-type ATPase, V0 domain"/>
    <property type="evidence" value="ECO:0007669"/>
    <property type="project" value="InterPro"/>
</dbReference>
<evidence type="ECO:0000256" key="1">
    <source>
        <dbReference type="ARBA" id="ARBA00004141"/>
    </source>
</evidence>
<evidence type="ECO:0000256" key="8">
    <source>
        <dbReference type="SAM" id="MobiDB-lite"/>
    </source>
</evidence>
<feature type="transmembrane region" description="Helical" evidence="9">
    <location>
        <begin position="546"/>
        <end position="573"/>
    </location>
</feature>
<feature type="transmembrane region" description="Helical" evidence="9">
    <location>
        <begin position="413"/>
        <end position="434"/>
    </location>
</feature>
<keyword evidence="4 9" id="KW-0812">Transmembrane</keyword>
<dbReference type="AlphaFoldDB" id="A0A6P1ZDU6"/>
<evidence type="ECO:0000256" key="7">
    <source>
        <dbReference type="ARBA" id="ARBA00023136"/>
    </source>
</evidence>
<dbReference type="PANTHER" id="PTHR11629">
    <property type="entry name" value="VACUOLAR PROTON ATPASES"/>
    <property type="match status" value="1"/>
</dbReference>
<sequence length="610" mass="67739">MIVPMRKLELVATSKSRDEALGALRGLGVVHIVADRPPSSEELEKARDRLAGMLQVRDLLPKETQAPPSGTSAAIIVDTLLPRIARRRKLMERLDAFYAERAALAPWGEASPQDIQALEEKGLYVGLFWRSKRQELQPPEGAAMVDLTSCELGKRKQRSCPVAMVSQKPFTPGNLPRDRKGNEVKPLPLPQRSLRQVEDAIHDLERNIEAIDARTRSFEGDRAVLEKAEVEMRARVEYLEARQSMGRMGDARRLVWLRGWVPAESEESLLQAAARHGWAIRLLDPEPDEEPPTYIRNPRWVRPIKTVFEMIGVVPGYRETDISPIFLIFLSIFFAMLVGDAGYGVLFIAMTIAVQRLVRTAPRQVTSLLYIMSGATVLWGALTGTWFGITNLPAPLAAMRVDWLTGPEAQDNVILLSFLLGAIHLTIAHLWRAVRYFPSPQFLAQLGWAGTTWVMFFAARSMVLLRGFPPVMFWVLGAGALLVVVFMTPLSRIKNNWFEHAMLPLKFINNFVDVVSYVRLFAVGAASLAMARAFNEMAVGGGLDGVLSVLLAAVVLFLGHGLNILLAAMGVLVHGVRLNTLEFAQHMDLTWSGTPYRPFSEPRQSGGGKG</sequence>
<name>A0A6P1ZDU6_9BACT</name>
<dbReference type="RefSeq" id="WP_144305906.1">
    <property type="nucleotide sequence ID" value="NZ_QMIF01000009.1"/>
</dbReference>
<feature type="transmembrane region" description="Helical" evidence="9">
    <location>
        <begin position="471"/>
        <end position="490"/>
    </location>
</feature>
<dbReference type="GO" id="GO:0051117">
    <property type="term" value="F:ATPase binding"/>
    <property type="evidence" value="ECO:0007669"/>
    <property type="project" value="TreeGrafter"/>
</dbReference>
<protein>
    <recommendedName>
        <fullName evidence="12">V-type ATP synthase subunit I</fullName>
    </recommendedName>
</protein>
<dbReference type="GO" id="GO:0016471">
    <property type="term" value="C:vacuolar proton-transporting V-type ATPase complex"/>
    <property type="evidence" value="ECO:0007669"/>
    <property type="project" value="TreeGrafter"/>
</dbReference>
<keyword evidence="6" id="KW-0406">Ion transport</keyword>
<reference evidence="10 11" key="1">
    <citation type="submission" date="2018-06" db="EMBL/GenBank/DDBJ databases">
        <title>Complete genome of Desulfovibrio marinus P48SEP.</title>
        <authorList>
            <person name="Crispim J.S."/>
            <person name="Vidigal P.M.P."/>
            <person name="Silva L.C.F."/>
            <person name="Araujo L.C."/>
            <person name="Laguardia C.N."/>
            <person name="Dias R.S."/>
            <person name="Sousa M.P."/>
            <person name="Paula S.O."/>
            <person name="Silva C."/>
        </authorList>
    </citation>
    <scope>NUCLEOTIDE SEQUENCE [LARGE SCALE GENOMIC DNA]</scope>
    <source>
        <strain evidence="10 11">P48SEP</strain>
    </source>
</reference>
<feature type="transmembrane region" description="Helical" evidence="9">
    <location>
        <begin position="446"/>
        <end position="465"/>
    </location>
</feature>
<evidence type="ECO:0008006" key="12">
    <source>
        <dbReference type="Google" id="ProtNLM"/>
    </source>
</evidence>
<dbReference type="OrthoDB" id="9803814at2"/>
<dbReference type="GO" id="GO:0046961">
    <property type="term" value="F:proton-transporting ATPase activity, rotational mechanism"/>
    <property type="evidence" value="ECO:0007669"/>
    <property type="project" value="InterPro"/>
</dbReference>
<evidence type="ECO:0000256" key="2">
    <source>
        <dbReference type="ARBA" id="ARBA00009904"/>
    </source>
</evidence>
<accession>A0A6P1ZDU6</accession>
<dbReference type="GO" id="GO:0007035">
    <property type="term" value="P:vacuolar acidification"/>
    <property type="evidence" value="ECO:0007669"/>
    <property type="project" value="TreeGrafter"/>
</dbReference>
<evidence type="ECO:0000256" key="3">
    <source>
        <dbReference type="ARBA" id="ARBA00022448"/>
    </source>
</evidence>
<evidence type="ECO:0000256" key="5">
    <source>
        <dbReference type="ARBA" id="ARBA00022989"/>
    </source>
</evidence>
<gene>
    <name evidence="10" type="ORF">DQK91_13495</name>
</gene>
<comment type="similarity">
    <text evidence="2">Belongs to the V-ATPase 116 kDa subunit family.</text>
</comment>
<evidence type="ECO:0000256" key="9">
    <source>
        <dbReference type="SAM" id="Phobius"/>
    </source>
</evidence>
<organism evidence="10 11">
    <name type="scientific">Oceanidesulfovibrio marinus</name>
    <dbReference type="NCBI Taxonomy" id="370038"/>
    <lineage>
        <taxon>Bacteria</taxon>
        <taxon>Pseudomonadati</taxon>
        <taxon>Thermodesulfobacteriota</taxon>
        <taxon>Desulfovibrionia</taxon>
        <taxon>Desulfovibrionales</taxon>
        <taxon>Desulfovibrionaceae</taxon>
        <taxon>Oceanidesulfovibrio</taxon>
    </lineage>
</organism>
<evidence type="ECO:0000313" key="11">
    <source>
        <dbReference type="Proteomes" id="UP000434052"/>
    </source>
</evidence>
<keyword evidence="7 9" id="KW-0472">Membrane</keyword>
<keyword evidence="5 9" id="KW-1133">Transmembrane helix</keyword>
<comment type="subcellular location">
    <subcellularLocation>
        <location evidence="1">Membrane</location>
        <topology evidence="1">Multi-pass membrane protein</topology>
    </subcellularLocation>
</comment>
<dbReference type="Proteomes" id="UP000434052">
    <property type="component" value="Unassembled WGS sequence"/>
</dbReference>
<evidence type="ECO:0000256" key="4">
    <source>
        <dbReference type="ARBA" id="ARBA00022692"/>
    </source>
</evidence>
<feature type="transmembrane region" description="Helical" evidence="9">
    <location>
        <begin position="368"/>
        <end position="389"/>
    </location>
</feature>
<keyword evidence="3" id="KW-0813">Transport</keyword>
<feature type="transmembrane region" description="Helical" evidence="9">
    <location>
        <begin position="511"/>
        <end position="534"/>
    </location>
</feature>
<dbReference type="PANTHER" id="PTHR11629:SF63">
    <property type="entry name" value="V-TYPE PROTON ATPASE SUBUNIT A"/>
    <property type="match status" value="1"/>
</dbReference>
<comment type="caution">
    <text evidence="10">The sequence shown here is derived from an EMBL/GenBank/DDBJ whole genome shotgun (WGS) entry which is preliminary data.</text>
</comment>
<proteinExistence type="inferred from homology"/>
<dbReference type="EMBL" id="QMIF01000009">
    <property type="protein sequence ID" value="TVM32723.1"/>
    <property type="molecule type" value="Genomic_DNA"/>
</dbReference>
<feature type="region of interest" description="Disordered" evidence="8">
    <location>
        <begin position="166"/>
        <end position="187"/>
    </location>
</feature>
<dbReference type="InterPro" id="IPR002490">
    <property type="entry name" value="V-ATPase_116kDa_su"/>
</dbReference>
<feature type="transmembrane region" description="Helical" evidence="9">
    <location>
        <begin position="325"/>
        <end position="348"/>
    </location>
</feature>
<evidence type="ECO:0000256" key="6">
    <source>
        <dbReference type="ARBA" id="ARBA00023065"/>
    </source>
</evidence>
<evidence type="ECO:0000313" key="10">
    <source>
        <dbReference type="EMBL" id="TVM32723.1"/>
    </source>
</evidence>